<accession>A0AAF0P8R5</accession>
<dbReference type="RefSeq" id="WP_049966068.1">
    <property type="nucleotide sequence ID" value="NZ_CP101873.1"/>
</dbReference>
<evidence type="ECO:0000256" key="1">
    <source>
        <dbReference type="SAM" id="MobiDB-lite"/>
    </source>
</evidence>
<sequence length="93" mass="10132">MDSRRKSQSLSSRLRERVRSTLLVPGRSRDTETDGGTDAAEASAGDRGGDPDAPGNLFHCSKCGIVYIDAEKRVCSQCETDVERVRSTLACNR</sequence>
<gene>
    <name evidence="2" type="ORF">NP511_14445</name>
</gene>
<feature type="region of interest" description="Disordered" evidence="1">
    <location>
        <begin position="1"/>
        <end position="54"/>
    </location>
</feature>
<evidence type="ECO:0008006" key="4">
    <source>
        <dbReference type="Google" id="ProtNLM"/>
    </source>
</evidence>
<dbReference type="EMBL" id="CP101873">
    <property type="protein sequence ID" value="WMT06582.1"/>
    <property type="molecule type" value="Genomic_DNA"/>
</dbReference>
<evidence type="ECO:0000313" key="2">
    <source>
        <dbReference type="EMBL" id="WMT06582.1"/>
    </source>
</evidence>
<protein>
    <recommendedName>
        <fullName evidence="4">Small CPxCG-related zinc finger protein</fullName>
    </recommendedName>
</protein>
<dbReference type="AlphaFoldDB" id="A0AAF0P8R5"/>
<proteinExistence type="predicted"/>
<dbReference type="GeneID" id="39862833"/>
<organism evidence="2 3">
    <name type="scientific">Natrinema thermotolerans</name>
    <dbReference type="NCBI Taxonomy" id="121872"/>
    <lineage>
        <taxon>Archaea</taxon>
        <taxon>Methanobacteriati</taxon>
        <taxon>Methanobacteriota</taxon>
        <taxon>Stenosarchaea group</taxon>
        <taxon>Halobacteria</taxon>
        <taxon>Halobacteriales</taxon>
        <taxon>Natrialbaceae</taxon>
        <taxon>Natrinema</taxon>
    </lineage>
</organism>
<dbReference type="Proteomes" id="UP001224926">
    <property type="component" value="Chromosome"/>
</dbReference>
<name>A0AAF0P8R5_9EURY</name>
<reference evidence="2 3" key="1">
    <citation type="submission" date="2022-07" db="EMBL/GenBank/DDBJ databases">
        <title>Two temperate virus in Haloterrigena jeotgali A29.</title>
        <authorList>
            <person name="Deng X."/>
        </authorList>
    </citation>
    <scope>NUCLEOTIDE SEQUENCE [LARGE SCALE GENOMIC DNA]</scope>
    <source>
        <strain evidence="2 3">A29</strain>
    </source>
</reference>
<keyword evidence="3" id="KW-1185">Reference proteome</keyword>
<dbReference type="GeneID" id="84215164"/>
<evidence type="ECO:0000313" key="3">
    <source>
        <dbReference type="Proteomes" id="UP001224926"/>
    </source>
</evidence>